<dbReference type="Proteomes" id="UP000277580">
    <property type="component" value="Unassembled WGS sequence"/>
</dbReference>
<evidence type="ECO:0000313" key="2">
    <source>
        <dbReference type="EMBL" id="RPB11354.1"/>
    </source>
</evidence>
<reference evidence="2 3" key="1">
    <citation type="journal article" date="2018" name="Nat. Ecol. Evol.">
        <title>Pezizomycetes genomes reveal the molecular basis of ectomycorrhizal truffle lifestyle.</title>
        <authorList>
            <person name="Murat C."/>
            <person name="Payen T."/>
            <person name="Noel B."/>
            <person name="Kuo A."/>
            <person name="Morin E."/>
            <person name="Chen J."/>
            <person name="Kohler A."/>
            <person name="Krizsan K."/>
            <person name="Balestrini R."/>
            <person name="Da Silva C."/>
            <person name="Montanini B."/>
            <person name="Hainaut M."/>
            <person name="Levati E."/>
            <person name="Barry K.W."/>
            <person name="Belfiori B."/>
            <person name="Cichocki N."/>
            <person name="Clum A."/>
            <person name="Dockter R.B."/>
            <person name="Fauchery L."/>
            <person name="Guy J."/>
            <person name="Iotti M."/>
            <person name="Le Tacon F."/>
            <person name="Lindquist E.A."/>
            <person name="Lipzen A."/>
            <person name="Malagnac F."/>
            <person name="Mello A."/>
            <person name="Molinier V."/>
            <person name="Miyauchi S."/>
            <person name="Poulain J."/>
            <person name="Riccioni C."/>
            <person name="Rubini A."/>
            <person name="Sitrit Y."/>
            <person name="Splivallo R."/>
            <person name="Traeger S."/>
            <person name="Wang M."/>
            <person name="Zifcakova L."/>
            <person name="Wipf D."/>
            <person name="Zambonelli A."/>
            <person name="Paolocci F."/>
            <person name="Nowrousian M."/>
            <person name="Ottonello S."/>
            <person name="Baldrian P."/>
            <person name="Spatafora J.W."/>
            <person name="Henrissat B."/>
            <person name="Nagy L.G."/>
            <person name="Aury J.M."/>
            <person name="Wincker P."/>
            <person name="Grigoriev I.V."/>
            <person name="Bonfante P."/>
            <person name="Martin F.M."/>
        </authorList>
    </citation>
    <scope>NUCLEOTIDE SEQUENCE [LARGE SCALE GENOMIC DNA]</scope>
    <source>
        <strain evidence="2 3">CCBAS932</strain>
    </source>
</reference>
<keyword evidence="1" id="KW-0472">Membrane</keyword>
<dbReference type="OrthoDB" id="1470711at2759"/>
<sequence>MKQHNRILKARNMASKYFVQEPEKEQDPILAGLNIAQSIAVTNPAPVVQILAPRLISHILFTIIGLLYIDG</sequence>
<keyword evidence="1" id="KW-1133">Transmembrane helix</keyword>
<feature type="transmembrane region" description="Helical" evidence="1">
    <location>
        <begin position="51"/>
        <end position="69"/>
    </location>
</feature>
<organism evidence="2 3">
    <name type="scientific">Morchella conica CCBAS932</name>
    <dbReference type="NCBI Taxonomy" id="1392247"/>
    <lineage>
        <taxon>Eukaryota</taxon>
        <taxon>Fungi</taxon>
        <taxon>Dikarya</taxon>
        <taxon>Ascomycota</taxon>
        <taxon>Pezizomycotina</taxon>
        <taxon>Pezizomycetes</taxon>
        <taxon>Pezizales</taxon>
        <taxon>Morchellaceae</taxon>
        <taxon>Morchella</taxon>
    </lineage>
</organism>
<dbReference type="InParanoid" id="A0A3N4KLA5"/>
<proteinExistence type="predicted"/>
<keyword evidence="1" id="KW-0812">Transmembrane</keyword>
<keyword evidence="3" id="KW-1185">Reference proteome</keyword>
<dbReference type="EMBL" id="ML119136">
    <property type="protein sequence ID" value="RPB11354.1"/>
    <property type="molecule type" value="Genomic_DNA"/>
</dbReference>
<evidence type="ECO:0000256" key="1">
    <source>
        <dbReference type="SAM" id="Phobius"/>
    </source>
</evidence>
<dbReference type="AlphaFoldDB" id="A0A3N4KLA5"/>
<accession>A0A3N4KLA5</accession>
<evidence type="ECO:0000313" key="3">
    <source>
        <dbReference type="Proteomes" id="UP000277580"/>
    </source>
</evidence>
<protein>
    <submittedName>
        <fullName evidence="2">Uncharacterized protein</fullName>
    </submittedName>
</protein>
<gene>
    <name evidence="2" type="ORF">P167DRAFT_536780</name>
</gene>
<name>A0A3N4KLA5_9PEZI</name>